<dbReference type="SUPFAM" id="SSF54637">
    <property type="entry name" value="Thioesterase/thiol ester dehydrase-isomerase"/>
    <property type="match status" value="1"/>
</dbReference>
<reference evidence="2" key="1">
    <citation type="journal article" date="2019" name="PLoS Negl. Trop. Dis.">
        <title>Revisiting the worldwide diversity of Leptospira species in the environment.</title>
        <authorList>
            <person name="Vincent A.T."/>
            <person name="Schiettekatte O."/>
            <person name="Bourhy P."/>
            <person name="Veyrier F.J."/>
            <person name="Picardeau M."/>
        </authorList>
    </citation>
    <scope>NUCLEOTIDE SEQUENCE [LARGE SCALE GENOMIC DNA]</scope>
    <source>
        <strain evidence="2">201702455</strain>
    </source>
</reference>
<dbReference type="EMBL" id="RQGF01000028">
    <property type="protein sequence ID" value="TGL60588.1"/>
    <property type="molecule type" value="Genomic_DNA"/>
</dbReference>
<organism evidence="2 3">
    <name type="scientific">Leptospira sarikeiensis</name>
    <dbReference type="NCBI Taxonomy" id="2484943"/>
    <lineage>
        <taxon>Bacteria</taxon>
        <taxon>Pseudomonadati</taxon>
        <taxon>Spirochaetota</taxon>
        <taxon>Spirochaetia</taxon>
        <taxon>Leptospirales</taxon>
        <taxon>Leptospiraceae</taxon>
        <taxon>Leptospira</taxon>
    </lineage>
</organism>
<dbReference type="Pfam" id="PF14539">
    <property type="entry name" value="DUF4442"/>
    <property type="match status" value="1"/>
</dbReference>
<dbReference type="InterPro" id="IPR027961">
    <property type="entry name" value="DUF4442"/>
</dbReference>
<keyword evidence="1" id="KW-0175">Coiled coil</keyword>
<dbReference type="RefSeq" id="WP_135649760.1">
    <property type="nucleotide sequence ID" value="NZ_RQGF01000028.1"/>
</dbReference>
<evidence type="ECO:0000313" key="3">
    <source>
        <dbReference type="Proteomes" id="UP000297762"/>
    </source>
</evidence>
<protein>
    <submittedName>
        <fullName evidence="2">DUF4442 domain-containing protein</fullName>
    </submittedName>
</protein>
<gene>
    <name evidence="2" type="ORF">EHQ64_12205</name>
</gene>
<evidence type="ECO:0000256" key="1">
    <source>
        <dbReference type="SAM" id="Coils"/>
    </source>
</evidence>
<evidence type="ECO:0000313" key="2">
    <source>
        <dbReference type="EMBL" id="TGL60588.1"/>
    </source>
</evidence>
<sequence>MTEGSIFLALKKNLFLIALEKWNLFLFNRMIKKNWPMYYRLGVRFKSVSDDLKKLKVVFPFNRKTKGFGDTHFGGAIYAFVDPLYVFSISKNLGPEYLVLDTKAEIDFLKASNSDLYAEIEVLKEDLEKMQEECKSNKKTTRKYSIEVLDANFQKIAIVQKTIYIRAKSRFLKTPEKR</sequence>
<dbReference type="InterPro" id="IPR029069">
    <property type="entry name" value="HotDog_dom_sf"/>
</dbReference>
<comment type="caution">
    <text evidence="2">The sequence shown here is derived from an EMBL/GenBank/DDBJ whole genome shotgun (WGS) entry which is preliminary data.</text>
</comment>
<dbReference type="OrthoDB" id="328618at2"/>
<dbReference type="AlphaFoldDB" id="A0A4R9K4X8"/>
<proteinExistence type="predicted"/>
<name>A0A4R9K4X8_9LEPT</name>
<feature type="coiled-coil region" evidence="1">
    <location>
        <begin position="106"/>
        <end position="140"/>
    </location>
</feature>
<keyword evidence="3" id="KW-1185">Reference proteome</keyword>
<accession>A0A4R9K4X8</accession>
<dbReference type="Gene3D" id="3.10.129.10">
    <property type="entry name" value="Hotdog Thioesterase"/>
    <property type="match status" value="1"/>
</dbReference>
<dbReference type="Proteomes" id="UP000297762">
    <property type="component" value="Unassembled WGS sequence"/>
</dbReference>